<keyword evidence="4" id="KW-0028">Amino-acid biosynthesis</keyword>
<dbReference type="InterPro" id="IPR018510">
    <property type="entry name" value="DAP_epimerase_AS"/>
</dbReference>
<dbReference type="Pfam" id="PF01678">
    <property type="entry name" value="DAP_epimerase"/>
    <property type="match status" value="1"/>
</dbReference>
<comment type="caution">
    <text evidence="8">The sequence shown here is derived from an EMBL/GenBank/DDBJ whole genome shotgun (WGS) entry which is preliminary data.</text>
</comment>
<organism evidence="8">
    <name type="scientific">marine sediment metagenome</name>
    <dbReference type="NCBI Taxonomy" id="412755"/>
    <lineage>
        <taxon>unclassified sequences</taxon>
        <taxon>metagenomes</taxon>
        <taxon>ecological metagenomes</taxon>
    </lineage>
</organism>
<evidence type="ECO:0000256" key="4">
    <source>
        <dbReference type="ARBA" id="ARBA00022605"/>
    </source>
</evidence>
<proteinExistence type="inferred from homology"/>
<comment type="pathway">
    <text evidence="1">Amino-acid biosynthesis; L-lysine biosynthesis via DAP pathway; DL-2,6-diaminopimelate from LL-2,6-diaminopimelate: step 1/1.</text>
</comment>
<protein>
    <recommendedName>
        <fullName evidence="3">diaminopimelate epimerase</fullName>
        <ecNumber evidence="3">5.1.1.7</ecNumber>
    </recommendedName>
</protein>
<keyword evidence="5" id="KW-0457">Lysine biosynthesis</keyword>
<gene>
    <name evidence="8" type="ORF">S03H2_66908</name>
</gene>
<comment type="similarity">
    <text evidence="2">Belongs to the diaminopimelate epimerase family.</text>
</comment>
<dbReference type="Gene3D" id="3.10.310.10">
    <property type="entry name" value="Diaminopimelate Epimerase, Chain A, domain 1"/>
    <property type="match status" value="1"/>
</dbReference>
<accession>X1IQ61</accession>
<dbReference type="GO" id="GO:0008837">
    <property type="term" value="F:diaminopimelate epimerase activity"/>
    <property type="evidence" value="ECO:0007669"/>
    <property type="project" value="UniProtKB-EC"/>
</dbReference>
<keyword evidence="6" id="KW-0413">Isomerase</keyword>
<dbReference type="PROSITE" id="PS01326">
    <property type="entry name" value="DAP_EPIMERASE"/>
    <property type="match status" value="1"/>
</dbReference>
<feature type="non-terminal residue" evidence="8">
    <location>
        <position position="82"/>
    </location>
</feature>
<dbReference type="EC" id="5.1.1.7" evidence="3"/>
<dbReference type="GO" id="GO:0005829">
    <property type="term" value="C:cytosol"/>
    <property type="evidence" value="ECO:0007669"/>
    <property type="project" value="TreeGrafter"/>
</dbReference>
<comment type="catalytic activity">
    <reaction evidence="7">
        <text>(2S,6S)-2,6-diaminopimelate = meso-2,6-diaminopimelate</text>
        <dbReference type="Rhea" id="RHEA:15393"/>
        <dbReference type="ChEBI" id="CHEBI:57609"/>
        <dbReference type="ChEBI" id="CHEBI:57791"/>
        <dbReference type="EC" id="5.1.1.7"/>
    </reaction>
</comment>
<evidence type="ECO:0000313" key="8">
    <source>
        <dbReference type="EMBL" id="GAH84571.1"/>
    </source>
</evidence>
<dbReference type="UniPathway" id="UPA00034">
    <property type="reaction ID" value="UER00025"/>
</dbReference>
<evidence type="ECO:0000256" key="2">
    <source>
        <dbReference type="ARBA" id="ARBA00010219"/>
    </source>
</evidence>
<evidence type="ECO:0000256" key="7">
    <source>
        <dbReference type="ARBA" id="ARBA00051712"/>
    </source>
</evidence>
<dbReference type="SUPFAM" id="SSF54506">
    <property type="entry name" value="Diaminopimelate epimerase-like"/>
    <property type="match status" value="1"/>
</dbReference>
<dbReference type="AlphaFoldDB" id="X1IQ61"/>
<evidence type="ECO:0000256" key="5">
    <source>
        <dbReference type="ARBA" id="ARBA00023154"/>
    </source>
</evidence>
<dbReference type="InterPro" id="IPR001653">
    <property type="entry name" value="DAP_epimerase_DapF"/>
</dbReference>
<dbReference type="PANTHER" id="PTHR31689">
    <property type="entry name" value="DIAMINOPIMELATE EPIMERASE, CHLOROPLASTIC"/>
    <property type="match status" value="1"/>
</dbReference>
<evidence type="ECO:0000256" key="6">
    <source>
        <dbReference type="ARBA" id="ARBA00023235"/>
    </source>
</evidence>
<sequence>MNFTKLQSVGNDFVLVETSDTQRDWSQVATAICDRHFGVGSDGLLLLLPSDSADFRMRMFNPDGSESEACGNGLRCLVEYVI</sequence>
<name>X1IQ61_9ZZZZ</name>
<reference evidence="8" key="1">
    <citation type="journal article" date="2014" name="Front. Microbiol.">
        <title>High frequency of phylogenetically diverse reductive dehalogenase-homologous genes in deep subseafloor sedimentary metagenomes.</title>
        <authorList>
            <person name="Kawai M."/>
            <person name="Futagami T."/>
            <person name="Toyoda A."/>
            <person name="Takaki Y."/>
            <person name="Nishi S."/>
            <person name="Hori S."/>
            <person name="Arai W."/>
            <person name="Tsubouchi T."/>
            <person name="Morono Y."/>
            <person name="Uchiyama I."/>
            <person name="Ito T."/>
            <person name="Fujiyama A."/>
            <person name="Inagaki F."/>
            <person name="Takami H."/>
        </authorList>
    </citation>
    <scope>NUCLEOTIDE SEQUENCE</scope>
    <source>
        <strain evidence="8">Expedition CK06-06</strain>
    </source>
</reference>
<evidence type="ECO:0000256" key="1">
    <source>
        <dbReference type="ARBA" id="ARBA00005196"/>
    </source>
</evidence>
<dbReference type="EMBL" id="BARU01043738">
    <property type="protein sequence ID" value="GAH84571.1"/>
    <property type="molecule type" value="Genomic_DNA"/>
</dbReference>
<dbReference type="PANTHER" id="PTHR31689:SF0">
    <property type="entry name" value="DIAMINOPIMELATE EPIMERASE"/>
    <property type="match status" value="1"/>
</dbReference>
<dbReference type="GO" id="GO:0009089">
    <property type="term" value="P:lysine biosynthetic process via diaminopimelate"/>
    <property type="evidence" value="ECO:0007669"/>
    <property type="project" value="UniProtKB-UniPathway"/>
</dbReference>
<evidence type="ECO:0000256" key="3">
    <source>
        <dbReference type="ARBA" id="ARBA00013080"/>
    </source>
</evidence>